<evidence type="ECO:0000313" key="2">
    <source>
        <dbReference type="Proteomes" id="UP000054359"/>
    </source>
</evidence>
<dbReference type="AlphaFoldDB" id="A0A087ULI9"/>
<proteinExistence type="predicted"/>
<feature type="non-terminal residue" evidence="1">
    <location>
        <position position="50"/>
    </location>
</feature>
<sequence length="50" mass="5903">MFHIEERHRFTFFSHHRFIGVFLELDQSDPGDVFHIGIVPTGWIGFRSSV</sequence>
<keyword evidence="2" id="KW-1185">Reference proteome</keyword>
<gene>
    <name evidence="1" type="ORF">X975_06837</name>
</gene>
<dbReference type="EMBL" id="KK120412">
    <property type="protein sequence ID" value="KFM78228.1"/>
    <property type="molecule type" value="Genomic_DNA"/>
</dbReference>
<protein>
    <submittedName>
        <fullName evidence="1">Uncharacterized protein</fullName>
    </submittedName>
</protein>
<reference evidence="1 2" key="1">
    <citation type="submission" date="2013-11" db="EMBL/GenBank/DDBJ databases">
        <title>Genome sequencing of Stegodyphus mimosarum.</title>
        <authorList>
            <person name="Bechsgaard J."/>
        </authorList>
    </citation>
    <scope>NUCLEOTIDE SEQUENCE [LARGE SCALE GENOMIC DNA]</scope>
</reference>
<accession>A0A087ULI9</accession>
<dbReference type="Proteomes" id="UP000054359">
    <property type="component" value="Unassembled WGS sequence"/>
</dbReference>
<organism evidence="1 2">
    <name type="scientific">Stegodyphus mimosarum</name>
    <name type="common">African social velvet spider</name>
    <dbReference type="NCBI Taxonomy" id="407821"/>
    <lineage>
        <taxon>Eukaryota</taxon>
        <taxon>Metazoa</taxon>
        <taxon>Ecdysozoa</taxon>
        <taxon>Arthropoda</taxon>
        <taxon>Chelicerata</taxon>
        <taxon>Arachnida</taxon>
        <taxon>Araneae</taxon>
        <taxon>Araneomorphae</taxon>
        <taxon>Entelegynae</taxon>
        <taxon>Eresoidea</taxon>
        <taxon>Eresidae</taxon>
        <taxon>Stegodyphus</taxon>
    </lineage>
</organism>
<evidence type="ECO:0000313" key="1">
    <source>
        <dbReference type="EMBL" id="KFM78228.1"/>
    </source>
</evidence>
<name>A0A087ULI9_STEMI</name>